<feature type="domain" description="Trimeric autotransporter adhesin YadA-like stalk" evidence="13">
    <location>
        <begin position="240"/>
        <end position="275"/>
    </location>
</feature>
<dbReference type="Gene3D" id="2.150.10.10">
    <property type="entry name" value="Serralysin-like metalloprotease, C-terminal"/>
    <property type="match status" value="2"/>
</dbReference>
<proteinExistence type="inferred from homology"/>
<keyword evidence="7 11" id="KW-0732">Signal</keyword>
<dbReference type="InterPro" id="IPR011049">
    <property type="entry name" value="Serralysin-like_metalloprot_C"/>
</dbReference>
<keyword evidence="6" id="KW-0812">Transmembrane</keyword>
<dbReference type="PATRIC" id="fig|1581420.6.peg.1128"/>
<dbReference type="InterPro" id="IPR045584">
    <property type="entry name" value="Pilin-like"/>
</dbReference>
<dbReference type="Pfam" id="PF05662">
    <property type="entry name" value="YadA_stalk"/>
    <property type="match status" value="5"/>
</dbReference>
<dbReference type="Gene3D" id="1.20.5.340">
    <property type="match status" value="2"/>
</dbReference>
<dbReference type="Pfam" id="PF03895">
    <property type="entry name" value="YadA_anchor"/>
    <property type="match status" value="1"/>
</dbReference>
<evidence type="ECO:0000256" key="1">
    <source>
        <dbReference type="ARBA" id="ARBA00004241"/>
    </source>
</evidence>
<name>A0A0G9N2T3_9SPHN</name>
<evidence type="ECO:0000256" key="4">
    <source>
        <dbReference type="ARBA" id="ARBA00022448"/>
    </source>
</evidence>
<dbReference type="STRING" id="1581420.AAW00_05600"/>
<keyword evidence="9" id="KW-0472">Membrane</keyword>
<dbReference type="InterPro" id="IPR008635">
    <property type="entry name" value="Coiled_stalk_dom"/>
</dbReference>
<comment type="subcellular location">
    <subcellularLocation>
        <location evidence="2">Cell outer membrane</location>
    </subcellularLocation>
    <subcellularLocation>
        <location evidence="1">Cell surface</location>
    </subcellularLocation>
</comment>
<evidence type="ECO:0000256" key="11">
    <source>
        <dbReference type="SAM" id="SignalP"/>
    </source>
</evidence>
<sequence>MTYASKNLVRSMSLRAAAMAAVATSVMTVPAFQSQARAQALQPVVDVCTGITLEQSALRDILETTVVPTASGLEALYDDLLTVQIALLPLLSIPDVDLGVAATTQSLANGDPISLQVLDRDGNIVSPGDCNLAADGYTLNTPAGLAIGGNQITGLGSGAPASAAELDAIAFGNGAITDPGAFNALALGTNARVTVSNSVALGAGSLADRGALTGYTAAFLPGTFDSVGSVSVGAAGALRQITNVAPGTTASDAATVGQVQAAIDSVNSGLANAVQYDDATQASVTLGGAGGSLVTNVAAGNVAAGSTDAVNGSQLAATNANVATNGAAIGALQTDVGTLQGQVAANTGAIGTLQGQVTANTGDIATLQGQVAANTGDIADLQNMAVMYDDPTHASITLDGAGGTTIGNVAPGQLSAGSTEAVNGAQLFATNQAVSALDGRVTQNETNIAANTTAIANLSTGITNVQTDITNLDARVTVNEGDIANLDGRVTLVEGDVLALDARVTVTEGDITNLGSRVTVNETDITNLGARVTVNEGDIANLDNRVTTNTSNIVSIGAQVTTNTTNIAQVQAQVDNVPVGYVSDADGSTPSAVPTNTAAFEGAGGGAVRVTNVAAGNLAAGSTDAVNGGQLAATNAQVAVNRTDIDRNTADIAILNTSYANSPRAAVQYANAATPTQANGGTVTQDVTLVGANVAEPVRLHNVAAGTLANDAVNVAQLNNGLSCVLADAVSYTDEQFALLGAGIDALGFDLAELRDEAFAGSAAAMAVAGIPQTMEAGQSMLGGGVGHYRGETAFAIGLSTTFNDGRGVVKAGGTLDTNGHGGFSVGAGFGF</sequence>
<keyword evidence="10" id="KW-0998">Cell outer membrane</keyword>
<evidence type="ECO:0000256" key="5">
    <source>
        <dbReference type="ARBA" id="ARBA00022452"/>
    </source>
</evidence>
<evidence type="ECO:0000256" key="7">
    <source>
        <dbReference type="ARBA" id="ARBA00022729"/>
    </source>
</evidence>
<feature type="chain" id="PRO_5002580811" description="Trimeric autotransporter adhesin YadA-like C-terminal membrane anchor domain-containing protein" evidence="11">
    <location>
        <begin position="21"/>
        <end position="832"/>
    </location>
</feature>
<feature type="domain" description="Trimeric autotransporter adhesin YadA-like stalk" evidence="13">
    <location>
        <begin position="406"/>
        <end position="449"/>
    </location>
</feature>
<gene>
    <name evidence="14" type="ORF">AAW00_05600</name>
</gene>
<feature type="domain" description="Trimeric autotransporter adhesin YadA-like stalk" evidence="13">
    <location>
        <begin position="609"/>
        <end position="652"/>
    </location>
</feature>
<dbReference type="AlphaFoldDB" id="A0A0G9N2T3"/>
<keyword evidence="5" id="KW-1134">Transmembrane beta strand</keyword>
<keyword evidence="15" id="KW-1185">Reference proteome</keyword>
<protein>
    <recommendedName>
        <fullName evidence="16">Trimeric autotransporter adhesin YadA-like C-terminal membrane anchor domain-containing protein</fullName>
    </recommendedName>
</protein>
<feature type="domain" description="Trimeric autotransporter adhesin YadA-like C-terminal membrane anchor" evidence="12">
    <location>
        <begin position="772"/>
        <end position="832"/>
    </location>
</feature>
<comment type="similarity">
    <text evidence="3">Belongs to the autotransporter-2 (AT-2) (TC 1.B.40) family.</text>
</comment>
<evidence type="ECO:0008006" key="16">
    <source>
        <dbReference type="Google" id="ProtNLM"/>
    </source>
</evidence>
<dbReference type="RefSeq" id="WP_047003247.1">
    <property type="nucleotide sequence ID" value="NZ_LBHB01000001.1"/>
</dbReference>
<dbReference type="GO" id="GO:0009986">
    <property type="term" value="C:cell surface"/>
    <property type="evidence" value="ECO:0007669"/>
    <property type="project" value="UniProtKB-SubCell"/>
</dbReference>
<evidence type="ECO:0000259" key="13">
    <source>
        <dbReference type="Pfam" id="PF05662"/>
    </source>
</evidence>
<evidence type="ECO:0000313" key="15">
    <source>
        <dbReference type="Proteomes" id="UP000053464"/>
    </source>
</evidence>
<dbReference type="Proteomes" id="UP000053464">
    <property type="component" value="Unassembled WGS sequence"/>
</dbReference>
<dbReference type="SUPFAM" id="SSF101967">
    <property type="entry name" value="Adhesin YadA, collagen-binding domain"/>
    <property type="match status" value="1"/>
</dbReference>
<feature type="signal peptide" evidence="11">
    <location>
        <begin position="1"/>
        <end position="20"/>
    </location>
</feature>
<dbReference type="GO" id="GO:0015031">
    <property type="term" value="P:protein transport"/>
    <property type="evidence" value="ECO:0007669"/>
    <property type="project" value="UniProtKB-KW"/>
</dbReference>
<organism evidence="14 15">
    <name type="scientific">Aurantiacibacter luteus</name>
    <dbReference type="NCBI Taxonomy" id="1581420"/>
    <lineage>
        <taxon>Bacteria</taxon>
        <taxon>Pseudomonadati</taxon>
        <taxon>Pseudomonadota</taxon>
        <taxon>Alphaproteobacteria</taxon>
        <taxon>Sphingomonadales</taxon>
        <taxon>Erythrobacteraceae</taxon>
        <taxon>Aurantiacibacter</taxon>
    </lineage>
</organism>
<feature type="domain" description="Trimeric autotransporter adhesin YadA-like stalk" evidence="13">
    <location>
        <begin position="699"/>
        <end position="720"/>
    </location>
</feature>
<evidence type="ECO:0000313" key="14">
    <source>
        <dbReference type="EMBL" id="KLE35843.1"/>
    </source>
</evidence>
<dbReference type="InterPro" id="IPR005594">
    <property type="entry name" value="YadA_C"/>
</dbReference>
<evidence type="ECO:0000259" key="12">
    <source>
        <dbReference type="Pfam" id="PF03895"/>
    </source>
</evidence>
<evidence type="ECO:0000256" key="10">
    <source>
        <dbReference type="ARBA" id="ARBA00023237"/>
    </source>
</evidence>
<dbReference type="EMBL" id="LBHB01000001">
    <property type="protein sequence ID" value="KLE35843.1"/>
    <property type="molecule type" value="Genomic_DNA"/>
</dbReference>
<feature type="domain" description="Trimeric autotransporter adhesin YadA-like stalk" evidence="13">
    <location>
        <begin position="294"/>
        <end position="329"/>
    </location>
</feature>
<dbReference type="Gene3D" id="3.30.1300.30">
    <property type="entry name" value="GSPII I/J protein-like"/>
    <property type="match status" value="1"/>
</dbReference>
<keyword evidence="8" id="KW-0653">Protein transport</keyword>
<comment type="caution">
    <text evidence="14">The sequence shown here is derived from an EMBL/GenBank/DDBJ whole genome shotgun (WGS) entry which is preliminary data.</text>
</comment>
<dbReference type="GO" id="GO:0009279">
    <property type="term" value="C:cell outer membrane"/>
    <property type="evidence" value="ECO:0007669"/>
    <property type="project" value="UniProtKB-SubCell"/>
</dbReference>
<evidence type="ECO:0000256" key="3">
    <source>
        <dbReference type="ARBA" id="ARBA00005848"/>
    </source>
</evidence>
<dbReference type="SUPFAM" id="SSF54523">
    <property type="entry name" value="Pili subunits"/>
    <property type="match status" value="1"/>
</dbReference>
<dbReference type="Gene3D" id="1.20.5.170">
    <property type="match status" value="4"/>
</dbReference>
<evidence type="ECO:0000256" key="9">
    <source>
        <dbReference type="ARBA" id="ARBA00023136"/>
    </source>
</evidence>
<evidence type="ECO:0000256" key="8">
    <source>
        <dbReference type="ARBA" id="ARBA00022927"/>
    </source>
</evidence>
<dbReference type="Gene3D" id="6.10.250.2040">
    <property type="match status" value="1"/>
</dbReference>
<keyword evidence="4" id="KW-0813">Transport</keyword>
<accession>A0A0G9N2T3</accession>
<reference evidence="14 15" key="1">
    <citation type="submission" date="2015-04" db="EMBL/GenBank/DDBJ databases">
        <title>The draft genome sequence of Erythrobacter luteus KA37.</title>
        <authorList>
            <person name="Zhuang L."/>
            <person name="Liu Y."/>
            <person name="Shao Z."/>
        </authorList>
    </citation>
    <scope>NUCLEOTIDE SEQUENCE [LARGE SCALE GENOMIC DNA]</scope>
    <source>
        <strain evidence="14 15">KA37</strain>
    </source>
</reference>
<evidence type="ECO:0000256" key="6">
    <source>
        <dbReference type="ARBA" id="ARBA00022692"/>
    </source>
</evidence>
<evidence type="ECO:0000256" key="2">
    <source>
        <dbReference type="ARBA" id="ARBA00004442"/>
    </source>
</evidence>